<keyword evidence="3" id="KW-1185">Reference proteome</keyword>
<evidence type="ECO:0000256" key="1">
    <source>
        <dbReference type="SAM" id="MobiDB-lite"/>
    </source>
</evidence>
<proteinExistence type="predicted"/>
<dbReference type="Proteomes" id="UP001157418">
    <property type="component" value="Unassembled WGS sequence"/>
</dbReference>
<gene>
    <name evidence="2" type="ORF">LVIROSA_LOCUS3757</name>
</gene>
<protein>
    <submittedName>
        <fullName evidence="2">Uncharacterized protein</fullName>
    </submittedName>
</protein>
<dbReference type="AlphaFoldDB" id="A0AAU9LRA2"/>
<evidence type="ECO:0000313" key="2">
    <source>
        <dbReference type="EMBL" id="CAH1415949.1"/>
    </source>
</evidence>
<sequence>MVSNDWISFSFRHGLINIYDGLASYIKKWKQEFFFVDASAFGGPMCFGDIADRDCNHDPKLTPEEHFVVDRLTVNFMKWVDPGEEMLEIALLSSAWGKSEKRDGPILQGKDSTLLNRLHRRRLTGISKSSDGPATRSLGSSRGDTHLEVESSIDSHPFIDFGHSPLLNSLKSGKKGS</sequence>
<feature type="region of interest" description="Disordered" evidence="1">
    <location>
        <begin position="125"/>
        <end position="146"/>
    </location>
</feature>
<dbReference type="EMBL" id="CAKMRJ010000002">
    <property type="protein sequence ID" value="CAH1415949.1"/>
    <property type="molecule type" value="Genomic_DNA"/>
</dbReference>
<evidence type="ECO:0000313" key="3">
    <source>
        <dbReference type="Proteomes" id="UP001157418"/>
    </source>
</evidence>
<organism evidence="2 3">
    <name type="scientific">Lactuca virosa</name>
    <dbReference type="NCBI Taxonomy" id="75947"/>
    <lineage>
        <taxon>Eukaryota</taxon>
        <taxon>Viridiplantae</taxon>
        <taxon>Streptophyta</taxon>
        <taxon>Embryophyta</taxon>
        <taxon>Tracheophyta</taxon>
        <taxon>Spermatophyta</taxon>
        <taxon>Magnoliopsida</taxon>
        <taxon>eudicotyledons</taxon>
        <taxon>Gunneridae</taxon>
        <taxon>Pentapetalae</taxon>
        <taxon>asterids</taxon>
        <taxon>campanulids</taxon>
        <taxon>Asterales</taxon>
        <taxon>Asteraceae</taxon>
        <taxon>Cichorioideae</taxon>
        <taxon>Cichorieae</taxon>
        <taxon>Lactucinae</taxon>
        <taxon>Lactuca</taxon>
    </lineage>
</organism>
<feature type="compositionally biased region" description="Polar residues" evidence="1">
    <location>
        <begin position="126"/>
        <end position="142"/>
    </location>
</feature>
<name>A0AAU9LRA2_9ASTR</name>
<reference evidence="2 3" key="1">
    <citation type="submission" date="2022-01" db="EMBL/GenBank/DDBJ databases">
        <authorList>
            <person name="Xiong W."/>
            <person name="Schranz E."/>
        </authorList>
    </citation>
    <scope>NUCLEOTIDE SEQUENCE [LARGE SCALE GENOMIC DNA]</scope>
</reference>
<accession>A0AAU9LRA2</accession>
<comment type="caution">
    <text evidence="2">The sequence shown here is derived from an EMBL/GenBank/DDBJ whole genome shotgun (WGS) entry which is preliminary data.</text>
</comment>